<evidence type="ECO:0000313" key="8">
    <source>
        <dbReference type="EMBL" id="MEO3717832.1"/>
    </source>
</evidence>
<evidence type="ECO:0000256" key="5">
    <source>
        <dbReference type="ARBA" id="ARBA00022691"/>
    </source>
</evidence>
<dbReference type="Pfam" id="PF02086">
    <property type="entry name" value="MethyltransfD12"/>
    <property type="match status" value="2"/>
</dbReference>
<name>A0AAW9SMV7_CORAY</name>
<dbReference type="InterPro" id="IPR029063">
    <property type="entry name" value="SAM-dependent_MTases_sf"/>
</dbReference>
<sequence>MRYIGSKVALLDNISEILERNLDGDEKTFLDIFAGTNSVAEYFKPRYEVITNDLLAFSYANAVARIQLNQQPTFAKLAEIGIKDPIDFLQRGAEDYLGANNVGYYESNYSPTGGAMYLSVENAKRVDFIRDKISEWEKNKRVSEEENFYLIDALLSGIPSVSNTTGTYGAYLKKWDKRALKPLVLRPSRPIDNQRQNKCYNRDANILVRELSTDIAYIDPPYNSRQYASNYHVLENIANNDKPELKGVTRLFDWSNLKSDYCVKNKVFNAMRDLLNNIDAKHVVLSYNSEGILSESDLRNLAKSASVDGKVDIVHIPYRKYKSKIASQKDELHEVLIYFRKRKSSIDVLGPDSPRGVDSKLLSCDLVSNGNYIKSPLNYIGGKYRLLGQIMPLIPTSNVGFVDLFSGGANVGINANADWYVFNDMNSRINEMFRLFQTSSPRTLLRQIHNTIEKWELSKTNEGAFLAFRDYYNKRPDPLNLYILSSFSYNYQFRFNSKLEFNNPFGRNRSHFSTNMERNLLRFVNRLQSIDAYFEDAYFEDFDYSRLSPSDFVYMDPPYLITTGSYNDGNRGFRNWNEKSEAALLDVIEELTERGVPCALSNVLEHKGKRNILLADFIYQRGLHVHELNFHYDNSSHNSKLRGSREVLITNYQLDDNGRAVVDI</sequence>
<dbReference type="EMBL" id="JASOOY020000032">
    <property type="protein sequence ID" value="MEO3717832.1"/>
    <property type="molecule type" value="Genomic_DNA"/>
</dbReference>
<dbReference type="PIRSF" id="PIRSF036638">
    <property type="entry name" value="M_m6A_StsI"/>
    <property type="match status" value="1"/>
</dbReference>
<dbReference type="GO" id="GO:1904047">
    <property type="term" value="F:S-adenosyl-L-methionine binding"/>
    <property type="evidence" value="ECO:0007669"/>
    <property type="project" value="TreeGrafter"/>
</dbReference>
<keyword evidence="4 7" id="KW-0808">Transferase</keyword>
<dbReference type="SUPFAM" id="SSF53335">
    <property type="entry name" value="S-adenosyl-L-methionine-dependent methyltransferases"/>
    <property type="match status" value="2"/>
</dbReference>
<dbReference type="AlphaFoldDB" id="A0AAW9SMV7"/>
<dbReference type="PROSITE" id="PS00092">
    <property type="entry name" value="N6_MTASE"/>
    <property type="match status" value="2"/>
</dbReference>
<dbReference type="PRINTS" id="PR00505">
    <property type="entry name" value="D12N6MTFRASE"/>
</dbReference>
<evidence type="ECO:0000313" key="9">
    <source>
        <dbReference type="Proteomes" id="UP001223646"/>
    </source>
</evidence>
<dbReference type="NCBIfam" id="TIGR00571">
    <property type="entry name" value="dam"/>
    <property type="match status" value="1"/>
</dbReference>
<dbReference type="GO" id="GO:0006298">
    <property type="term" value="P:mismatch repair"/>
    <property type="evidence" value="ECO:0007669"/>
    <property type="project" value="TreeGrafter"/>
</dbReference>
<dbReference type="InterPro" id="IPR023095">
    <property type="entry name" value="Ade_MeTrfase_dom_2"/>
</dbReference>
<evidence type="ECO:0000256" key="4">
    <source>
        <dbReference type="ARBA" id="ARBA00022679"/>
    </source>
</evidence>
<keyword evidence="3 7" id="KW-0489">Methyltransferase</keyword>
<evidence type="ECO:0000256" key="6">
    <source>
        <dbReference type="ARBA" id="ARBA00047942"/>
    </source>
</evidence>
<reference evidence="8" key="2">
    <citation type="submission" date="2024-05" db="EMBL/GenBank/DDBJ databases">
        <authorList>
            <person name="Wolfe A."/>
        </authorList>
    </citation>
    <scope>NUCLEOTIDE SEQUENCE</scope>
    <source>
        <strain evidence="8">UMB1064</strain>
    </source>
</reference>
<gene>
    <name evidence="8" type="ORF">QP460_009570</name>
</gene>
<dbReference type="Gene3D" id="1.10.1020.10">
    <property type="entry name" value="Adenine-specific Methyltransferase, Domain 2"/>
    <property type="match status" value="1"/>
</dbReference>
<evidence type="ECO:0000256" key="7">
    <source>
        <dbReference type="RuleBase" id="RU361257"/>
    </source>
</evidence>
<dbReference type="InterPro" id="IPR002052">
    <property type="entry name" value="DNA_methylase_N6_adenine_CS"/>
</dbReference>
<dbReference type="PANTHER" id="PTHR30481">
    <property type="entry name" value="DNA ADENINE METHYLASE"/>
    <property type="match status" value="1"/>
</dbReference>
<dbReference type="Gene3D" id="3.40.50.150">
    <property type="entry name" value="Vaccinia Virus protein VP39"/>
    <property type="match status" value="1"/>
</dbReference>
<dbReference type="InterPro" id="IPR012327">
    <property type="entry name" value="MeTrfase_D12"/>
</dbReference>
<evidence type="ECO:0000256" key="1">
    <source>
        <dbReference type="ARBA" id="ARBA00006594"/>
    </source>
</evidence>
<comment type="catalytic activity">
    <reaction evidence="6 7">
        <text>a 2'-deoxyadenosine in DNA + S-adenosyl-L-methionine = an N(6)-methyl-2'-deoxyadenosine in DNA + S-adenosyl-L-homocysteine + H(+)</text>
        <dbReference type="Rhea" id="RHEA:15197"/>
        <dbReference type="Rhea" id="RHEA-COMP:12418"/>
        <dbReference type="Rhea" id="RHEA-COMP:12419"/>
        <dbReference type="ChEBI" id="CHEBI:15378"/>
        <dbReference type="ChEBI" id="CHEBI:57856"/>
        <dbReference type="ChEBI" id="CHEBI:59789"/>
        <dbReference type="ChEBI" id="CHEBI:90615"/>
        <dbReference type="ChEBI" id="CHEBI:90616"/>
        <dbReference type="EC" id="2.1.1.72"/>
    </reaction>
</comment>
<organism evidence="8 9">
    <name type="scientific">Corynebacterium amycolatum</name>
    <dbReference type="NCBI Taxonomy" id="43765"/>
    <lineage>
        <taxon>Bacteria</taxon>
        <taxon>Bacillati</taxon>
        <taxon>Actinomycetota</taxon>
        <taxon>Actinomycetes</taxon>
        <taxon>Mycobacteriales</taxon>
        <taxon>Corynebacteriaceae</taxon>
        <taxon>Corynebacterium</taxon>
    </lineage>
</organism>
<evidence type="ECO:0000256" key="2">
    <source>
        <dbReference type="ARBA" id="ARBA00011900"/>
    </source>
</evidence>
<dbReference type="InterPro" id="IPR012186">
    <property type="entry name" value="Ade-mod_methylase_MStsI"/>
</dbReference>
<dbReference type="RefSeq" id="WP_284826664.1">
    <property type="nucleotide sequence ID" value="NZ_JASOOY020000032.1"/>
</dbReference>
<comment type="similarity">
    <text evidence="1 7">Belongs to the N(4)/N(6)-methyltransferase family.</text>
</comment>
<dbReference type="GO" id="GO:0043565">
    <property type="term" value="F:sequence-specific DNA binding"/>
    <property type="evidence" value="ECO:0007669"/>
    <property type="project" value="TreeGrafter"/>
</dbReference>
<keyword evidence="5 7" id="KW-0949">S-adenosyl-L-methionine</keyword>
<reference evidence="8" key="1">
    <citation type="submission" date="2023-05" db="EMBL/GenBank/DDBJ databases">
        <authorList>
            <person name="Du J."/>
        </authorList>
    </citation>
    <scope>NUCLEOTIDE SEQUENCE</scope>
    <source>
        <strain evidence="8">UMB1064</strain>
    </source>
</reference>
<accession>A0AAW9SMV7</accession>
<dbReference type="GO" id="GO:0032259">
    <property type="term" value="P:methylation"/>
    <property type="evidence" value="ECO:0007669"/>
    <property type="project" value="UniProtKB-KW"/>
</dbReference>
<dbReference type="GO" id="GO:0009307">
    <property type="term" value="P:DNA restriction-modification system"/>
    <property type="evidence" value="ECO:0007669"/>
    <property type="project" value="InterPro"/>
</dbReference>
<dbReference type="Proteomes" id="UP001223646">
    <property type="component" value="Unassembled WGS sequence"/>
</dbReference>
<dbReference type="PANTHER" id="PTHR30481:SF3">
    <property type="entry name" value="DNA ADENINE METHYLASE"/>
    <property type="match status" value="1"/>
</dbReference>
<comment type="caution">
    <text evidence="8">The sequence shown here is derived from an EMBL/GenBank/DDBJ whole genome shotgun (WGS) entry which is preliminary data.</text>
</comment>
<evidence type="ECO:0000256" key="3">
    <source>
        <dbReference type="ARBA" id="ARBA00022603"/>
    </source>
</evidence>
<dbReference type="EC" id="2.1.1.72" evidence="2 7"/>
<proteinExistence type="inferred from homology"/>
<dbReference type="GO" id="GO:0009007">
    <property type="term" value="F:site-specific DNA-methyltransferase (adenine-specific) activity"/>
    <property type="evidence" value="ECO:0007669"/>
    <property type="project" value="UniProtKB-UniRule"/>
</dbReference>
<protein>
    <recommendedName>
        <fullName evidence="2 7">Site-specific DNA-methyltransferase (adenine-specific)</fullName>
        <ecNumber evidence="2 7">2.1.1.72</ecNumber>
    </recommendedName>
</protein>